<accession>A0A0A9BTC6</accession>
<name>A0A0A9BTC6_ARUDO</name>
<evidence type="ECO:0000313" key="2">
    <source>
        <dbReference type="EMBL" id="JAD67299.1"/>
    </source>
</evidence>
<evidence type="ECO:0000256" key="1">
    <source>
        <dbReference type="SAM" id="MobiDB-lite"/>
    </source>
</evidence>
<reference evidence="2" key="1">
    <citation type="submission" date="2014-09" db="EMBL/GenBank/DDBJ databases">
        <authorList>
            <person name="Magalhaes I.L.F."/>
            <person name="Oliveira U."/>
            <person name="Santos F.R."/>
            <person name="Vidigal T.H.D.A."/>
            <person name="Brescovit A.D."/>
            <person name="Santos A.J."/>
        </authorList>
    </citation>
    <scope>NUCLEOTIDE SEQUENCE</scope>
    <source>
        <tissue evidence="2">Shoot tissue taken approximately 20 cm above the soil surface</tissue>
    </source>
</reference>
<reference evidence="2" key="2">
    <citation type="journal article" date="2015" name="Data Brief">
        <title>Shoot transcriptome of the giant reed, Arundo donax.</title>
        <authorList>
            <person name="Barrero R.A."/>
            <person name="Guerrero F.D."/>
            <person name="Moolhuijzen P."/>
            <person name="Goolsby J.A."/>
            <person name="Tidwell J."/>
            <person name="Bellgard S.E."/>
            <person name="Bellgard M.I."/>
        </authorList>
    </citation>
    <scope>NUCLEOTIDE SEQUENCE</scope>
    <source>
        <tissue evidence="2">Shoot tissue taken approximately 20 cm above the soil surface</tissue>
    </source>
</reference>
<dbReference type="AlphaFoldDB" id="A0A0A9BTC6"/>
<feature type="region of interest" description="Disordered" evidence="1">
    <location>
        <begin position="1"/>
        <end position="21"/>
    </location>
</feature>
<sequence length="21" mass="2263">MAGIREDITAQAVPRHGRRAG</sequence>
<dbReference type="EMBL" id="GBRH01230596">
    <property type="protein sequence ID" value="JAD67299.1"/>
    <property type="molecule type" value="Transcribed_RNA"/>
</dbReference>
<organism evidence="2">
    <name type="scientific">Arundo donax</name>
    <name type="common">Giant reed</name>
    <name type="synonym">Donax arundinaceus</name>
    <dbReference type="NCBI Taxonomy" id="35708"/>
    <lineage>
        <taxon>Eukaryota</taxon>
        <taxon>Viridiplantae</taxon>
        <taxon>Streptophyta</taxon>
        <taxon>Embryophyta</taxon>
        <taxon>Tracheophyta</taxon>
        <taxon>Spermatophyta</taxon>
        <taxon>Magnoliopsida</taxon>
        <taxon>Liliopsida</taxon>
        <taxon>Poales</taxon>
        <taxon>Poaceae</taxon>
        <taxon>PACMAD clade</taxon>
        <taxon>Arundinoideae</taxon>
        <taxon>Arundineae</taxon>
        <taxon>Arundo</taxon>
    </lineage>
</organism>
<proteinExistence type="predicted"/>
<protein>
    <submittedName>
        <fullName evidence="2">Uncharacterized protein</fullName>
    </submittedName>
</protein>